<dbReference type="GO" id="GO:0006605">
    <property type="term" value="P:protein targeting"/>
    <property type="evidence" value="ECO:0007669"/>
    <property type="project" value="UniProtKB-UniRule"/>
</dbReference>
<dbReference type="GO" id="GO:0065002">
    <property type="term" value="P:intracellular protein transmembrane transport"/>
    <property type="evidence" value="ECO:0007669"/>
    <property type="project" value="UniProtKB-UniRule"/>
</dbReference>
<dbReference type="GO" id="GO:0005886">
    <property type="term" value="C:plasma membrane"/>
    <property type="evidence" value="ECO:0007669"/>
    <property type="project" value="UniProtKB-SubCell"/>
</dbReference>
<dbReference type="InterPro" id="IPR026593">
    <property type="entry name" value="SecY"/>
</dbReference>
<dbReference type="OrthoDB" id="9809248at2"/>
<evidence type="ECO:0000256" key="2">
    <source>
        <dbReference type="ARBA" id="ARBA00005751"/>
    </source>
</evidence>
<dbReference type="RefSeq" id="WP_068556739.1">
    <property type="nucleotide sequence ID" value="NZ_LOEE01000046.1"/>
</dbReference>
<feature type="transmembrane region" description="Helical" evidence="10">
    <location>
        <begin position="58"/>
        <end position="81"/>
    </location>
</feature>
<dbReference type="Gene3D" id="1.10.3370.10">
    <property type="entry name" value="SecY subunit domain"/>
    <property type="match status" value="1"/>
</dbReference>
<evidence type="ECO:0000256" key="4">
    <source>
        <dbReference type="ARBA" id="ARBA00022692"/>
    </source>
</evidence>
<evidence type="ECO:0000256" key="8">
    <source>
        <dbReference type="ARBA" id="ARBA00023136"/>
    </source>
</evidence>
<feature type="transmembrane region" description="Helical" evidence="10">
    <location>
        <begin position="388"/>
        <end position="408"/>
    </location>
</feature>
<dbReference type="STRING" id="520762.AN619_21030"/>
<comment type="function">
    <text evidence="10 11">The central subunit of the protein translocation channel SecYEG. Consists of two halves formed by TMs 1-5 and 6-10. These two domains form a lateral gate at the front which open onto the bilayer between TMs 2 and 7, and are clamped together by SecE at the back. The channel is closed by both a pore ring composed of hydrophobic SecY resides and a short helix (helix 2A) on the extracellular side of the membrane which forms a plug. The plug probably moves laterally to allow the channel to open. The ring and the pore may move independently.</text>
</comment>
<evidence type="ECO:0000256" key="6">
    <source>
        <dbReference type="ARBA" id="ARBA00022989"/>
    </source>
</evidence>
<feature type="transmembrane region" description="Helical" evidence="10">
    <location>
        <begin position="20"/>
        <end position="38"/>
    </location>
</feature>
<dbReference type="PROSITE" id="PS00756">
    <property type="entry name" value="SECY_2"/>
    <property type="match status" value="1"/>
</dbReference>
<keyword evidence="7 10" id="KW-0811">Translocation</keyword>
<dbReference type="HAMAP" id="MF_01465">
    <property type="entry name" value="SecY"/>
    <property type="match status" value="1"/>
</dbReference>
<dbReference type="InterPro" id="IPR002208">
    <property type="entry name" value="SecY/SEC61-alpha"/>
</dbReference>
<organism evidence="14 15">
    <name type="scientific">Thermotalea metallivorans</name>
    <dbReference type="NCBI Taxonomy" id="520762"/>
    <lineage>
        <taxon>Bacteria</taxon>
        <taxon>Bacillati</taxon>
        <taxon>Bacillota</taxon>
        <taxon>Clostridia</taxon>
        <taxon>Peptostreptococcales</taxon>
        <taxon>Thermotaleaceae</taxon>
        <taxon>Thermotalea</taxon>
    </lineage>
</organism>
<dbReference type="NCBIfam" id="TIGR00967">
    <property type="entry name" value="3a0501s007"/>
    <property type="match status" value="1"/>
</dbReference>
<keyword evidence="3 10" id="KW-0813">Transport</keyword>
<evidence type="ECO:0000256" key="11">
    <source>
        <dbReference type="RuleBase" id="RU000537"/>
    </source>
</evidence>
<evidence type="ECO:0000256" key="5">
    <source>
        <dbReference type="ARBA" id="ARBA00022927"/>
    </source>
</evidence>
<keyword evidence="10" id="KW-1003">Cell membrane</keyword>
<evidence type="ECO:0000256" key="13">
    <source>
        <dbReference type="RuleBase" id="RU004349"/>
    </source>
</evidence>
<dbReference type="Proteomes" id="UP000070456">
    <property type="component" value="Unassembled WGS sequence"/>
</dbReference>
<feature type="transmembrane region" description="Helical" evidence="10">
    <location>
        <begin position="206"/>
        <end position="227"/>
    </location>
</feature>
<feature type="transmembrane region" description="Helical" evidence="10">
    <location>
        <begin position="305"/>
        <end position="328"/>
    </location>
</feature>
<dbReference type="PIRSF" id="PIRSF004557">
    <property type="entry name" value="SecY"/>
    <property type="match status" value="1"/>
</dbReference>
<evidence type="ECO:0000256" key="1">
    <source>
        <dbReference type="ARBA" id="ARBA00004141"/>
    </source>
</evidence>
<protein>
    <recommendedName>
        <fullName evidence="9 10">Protein translocase subunit SecY</fullName>
    </recommendedName>
</protein>
<feature type="transmembrane region" description="Helical" evidence="10">
    <location>
        <begin position="360"/>
        <end position="382"/>
    </location>
</feature>
<comment type="similarity">
    <text evidence="2 10 13">Belongs to the SecY/SEC61-alpha family.</text>
</comment>
<evidence type="ECO:0000256" key="10">
    <source>
        <dbReference type="HAMAP-Rule" id="MF_01465"/>
    </source>
</evidence>
<name>A0A140L2I8_9FIRM</name>
<evidence type="ECO:0000256" key="3">
    <source>
        <dbReference type="ARBA" id="ARBA00022448"/>
    </source>
</evidence>
<evidence type="ECO:0000256" key="9">
    <source>
        <dbReference type="ARBA" id="ARBA00039733"/>
    </source>
</evidence>
<keyword evidence="6 10" id="KW-1133">Transmembrane helix</keyword>
<gene>
    <name evidence="10" type="primary">secY</name>
    <name evidence="14" type="ORF">AN619_21030</name>
</gene>
<dbReference type="PROSITE" id="PS00755">
    <property type="entry name" value="SECY_1"/>
    <property type="match status" value="1"/>
</dbReference>
<dbReference type="GO" id="GO:0043952">
    <property type="term" value="P:protein transport by the Sec complex"/>
    <property type="evidence" value="ECO:0007669"/>
    <property type="project" value="UniProtKB-UniRule"/>
</dbReference>
<keyword evidence="5 10" id="KW-0653">Protein transport</keyword>
<evidence type="ECO:0000313" key="14">
    <source>
        <dbReference type="EMBL" id="KXG74763.1"/>
    </source>
</evidence>
<dbReference type="PRINTS" id="PR00303">
    <property type="entry name" value="SECYTRNLCASE"/>
</dbReference>
<evidence type="ECO:0000256" key="7">
    <source>
        <dbReference type="ARBA" id="ARBA00023010"/>
    </source>
</evidence>
<keyword evidence="15" id="KW-1185">Reference proteome</keyword>
<reference evidence="14 15" key="1">
    <citation type="submission" date="2015-12" db="EMBL/GenBank/DDBJ databases">
        <title>Draft genome sequence of the thermoanaerobe Thermotalea metallivorans, an isolate from the runoff channel of the Great Artesian Basin, Australia.</title>
        <authorList>
            <person name="Patel B.K."/>
        </authorList>
    </citation>
    <scope>NUCLEOTIDE SEQUENCE [LARGE SCALE GENOMIC DNA]</scope>
    <source>
        <strain evidence="14 15">B2-1</strain>
    </source>
</reference>
<comment type="caution">
    <text evidence="14">The sequence shown here is derived from an EMBL/GenBank/DDBJ whole genome shotgun (WGS) entry which is preliminary data.</text>
</comment>
<feature type="transmembrane region" description="Helical" evidence="10">
    <location>
        <begin position="117"/>
        <end position="138"/>
    </location>
</feature>
<dbReference type="SUPFAM" id="SSF103491">
    <property type="entry name" value="Preprotein translocase SecY subunit"/>
    <property type="match status" value="1"/>
</dbReference>
<keyword evidence="8 10" id="KW-0472">Membrane</keyword>
<feature type="transmembrane region" description="Helical" evidence="10">
    <location>
        <begin position="144"/>
        <end position="164"/>
    </location>
</feature>
<feature type="transmembrane region" description="Helical" evidence="10">
    <location>
        <begin position="176"/>
        <end position="194"/>
    </location>
</feature>
<dbReference type="InterPro" id="IPR023201">
    <property type="entry name" value="SecY_dom_sf"/>
</dbReference>
<feature type="transmembrane region" description="Helical" evidence="10">
    <location>
        <begin position="264"/>
        <end position="285"/>
    </location>
</feature>
<dbReference type="PANTHER" id="PTHR10906">
    <property type="entry name" value="SECY/SEC61-ALPHA FAMILY MEMBER"/>
    <property type="match status" value="1"/>
</dbReference>
<keyword evidence="4 10" id="KW-0812">Transmembrane</keyword>
<sequence length="425" mass="46700">MLSTLRNAWKIPDLKRRILYTLLMLVIFRLGSTIPVPGMNKAVLAKLFEQGENGLFSFFNLISGGAFGNFTIFALSISPYITASIILQLLTIAIPSLEALAKEGEEGRKKIAQYTRYGTIVLALIQATGVSVGLFNQALIERDFFSVSVVVITLTAGTAFLMWLGEQITENGIGNGISLIIFTGIVSRVPVGIIQTVQKMKIGEVSIFNVLLFTVLAVIIIAGVVAIQQGTRKIPVQYAKRVVGRKMYGGHSTHIPLKVNQAGVIPVIFAISLLQFPLTITYFFRGGAFSNWVEKWLSPAGNPGIWVYSILNMMLIIFFTYFYTAVTFNPQQVADNMKQHGGFIPGIRPGKPTAEYLDRVLTRITLAGAIFLAIIAVIPTLMLKFTSIQMTFGGTSLLIAVGVAIETMKQIEAQMMMRHYQGFLK</sequence>
<dbReference type="InterPro" id="IPR030659">
    <property type="entry name" value="SecY_CS"/>
</dbReference>
<evidence type="ECO:0000256" key="12">
    <source>
        <dbReference type="RuleBase" id="RU003484"/>
    </source>
</evidence>
<dbReference type="Pfam" id="PF00344">
    <property type="entry name" value="SecY"/>
    <property type="match status" value="1"/>
</dbReference>
<dbReference type="AlphaFoldDB" id="A0A140L2I8"/>
<comment type="subunit">
    <text evidence="10">Component of the Sec protein translocase complex. Heterotrimer consisting of SecY, SecE and SecG subunits. The heterotrimers can form oligomers, although 1 heterotrimer is thought to be able to translocate proteins. Interacts with the ribosome. Interacts with SecDF, and other proteins may be involved. Interacts with SecA.</text>
</comment>
<accession>A0A140L2I8</accession>
<comment type="subcellular location">
    <subcellularLocation>
        <location evidence="10">Cell membrane</location>
        <topology evidence="10">Multi-pass membrane protein</topology>
    </subcellularLocation>
    <subcellularLocation>
        <location evidence="1 12">Membrane</location>
        <topology evidence="1 12">Multi-pass membrane protein</topology>
    </subcellularLocation>
</comment>
<proteinExistence type="inferred from homology"/>
<dbReference type="FunFam" id="1.10.3370.10:FF:000001">
    <property type="entry name" value="Preprotein translocase subunit SecY"/>
    <property type="match status" value="1"/>
</dbReference>
<dbReference type="PATRIC" id="fig|520762.4.peg.2331"/>
<evidence type="ECO:0000313" key="15">
    <source>
        <dbReference type="Proteomes" id="UP000070456"/>
    </source>
</evidence>
<dbReference type="EMBL" id="LOEE01000046">
    <property type="protein sequence ID" value="KXG74763.1"/>
    <property type="molecule type" value="Genomic_DNA"/>
</dbReference>